<feature type="domain" description="mRNA capping enzyme adenylation" evidence="1">
    <location>
        <begin position="1"/>
        <end position="55"/>
    </location>
</feature>
<evidence type="ECO:0000313" key="3">
    <source>
        <dbReference type="Proteomes" id="UP000734854"/>
    </source>
</evidence>
<dbReference type="AlphaFoldDB" id="A0A8J5HZA4"/>
<dbReference type="Proteomes" id="UP000734854">
    <property type="component" value="Unassembled WGS sequence"/>
</dbReference>
<keyword evidence="3" id="KW-1185">Reference proteome</keyword>
<gene>
    <name evidence="2" type="ORF">ZIOFF_006429</name>
</gene>
<dbReference type="GO" id="GO:0006370">
    <property type="term" value="P:7-methylguanosine mRNA capping"/>
    <property type="evidence" value="ECO:0007669"/>
    <property type="project" value="InterPro"/>
</dbReference>
<sequence>MMFINSTGCYLIDRNLCFRRVQMRFPLKNAAESFHNDTLIDGEMTIDQIPDVGQEKIFSI</sequence>
<protein>
    <recommendedName>
        <fullName evidence="1">mRNA capping enzyme adenylation domain-containing protein</fullName>
    </recommendedName>
</protein>
<name>A0A8J5HZA4_ZINOF</name>
<evidence type="ECO:0000313" key="2">
    <source>
        <dbReference type="EMBL" id="KAG6532580.1"/>
    </source>
</evidence>
<organism evidence="2 3">
    <name type="scientific">Zingiber officinale</name>
    <name type="common">Ginger</name>
    <name type="synonym">Amomum zingiber</name>
    <dbReference type="NCBI Taxonomy" id="94328"/>
    <lineage>
        <taxon>Eukaryota</taxon>
        <taxon>Viridiplantae</taxon>
        <taxon>Streptophyta</taxon>
        <taxon>Embryophyta</taxon>
        <taxon>Tracheophyta</taxon>
        <taxon>Spermatophyta</taxon>
        <taxon>Magnoliopsida</taxon>
        <taxon>Liliopsida</taxon>
        <taxon>Zingiberales</taxon>
        <taxon>Zingiberaceae</taxon>
        <taxon>Zingiber</taxon>
    </lineage>
</organism>
<dbReference type="Gene3D" id="3.30.470.30">
    <property type="entry name" value="DNA ligase/mRNA capping enzyme"/>
    <property type="match status" value="1"/>
</dbReference>
<dbReference type="GO" id="GO:0005524">
    <property type="term" value="F:ATP binding"/>
    <property type="evidence" value="ECO:0007669"/>
    <property type="project" value="InterPro"/>
</dbReference>
<dbReference type="GO" id="GO:0004484">
    <property type="term" value="F:mRNA guanylyltransferase activity"/>
    <property type="evidence" value="ECO:0007669"/>
    <property type="project" value="InterPro"/>
</dbReference>
<proteinExistence type="predicted"/>
<reference evidence="2 3" key="1">
    <citation type="submission" date="2020-08" db="EMBL/GenBank/DDBJ databases">
        <title>Plant Genome Project.</title>
        <authorList>
            <person name="Zhang R.-G."/>
        </authorList>
    </citation>
    <scope>NUCLEOTIDE SEQUENCE [LARGE SCALE GENOMIC DNA]</scope>
    <source>
        <tissue evidence="2">Rhizome</tissue>
    </source>
</reference>
<dbReference type="SUPFAM" id="SSF56091">
    <property type="entry name" value="DNA ligase/mRNA capping enzyme, catalytic domain"/>
    <property type="match status" value="1"/>
</dbReference>
<accession>A0A8J5HZA4</accession>
<comment type="caution">
    <text evidence="2">The sequence shown here is derived from an EMBL/GenBank/DDBJ whole genome shotgun (WGS) entry which is preliminary data.</text>
</comment>
<dbReference type="Pfam" id="PF01331">
    <property type="entry name" value="mRNA_cap_enzyme"/>
    <property type="match status" value="1"/>
</dbReference>
<dbReference type="EMBL" id="JACMSC010000002">
    <property type="protein sequence ID" value="KAG6532580.1"/>
    <property type="molecule type" value="Genomic_DNA"/>
</dbReference>
<dbReference type="InterPro" id="IPR001339">
    <property type="entry name" value="mRNA_cap_enzyme_adenylation"/>
</dbReference>
<evidence type="ECO:0000259" key="1">
    <source>
        <dbReference type="Pfam" id="PF01331"/>
    </source>
</evidence>